<dbReference type="EMBL" id="JACEIK010006743">
    <property type="protein sequence ID" value="MCE2056223.1"/>
    <property type="molecule type" value="Genomic_DNA"/>
</dbReference>
<comment type="caution">
    <text evidence="2">The sequence shown here is derived from an EMBL/GenBank/DDBJ whole genome shotgun (WGS) entry which is preliminary data.</text>
</comment>
<accession>A0ABS8W6W0</accession>
<organism evidence="2 3">
    <name type="scientific">Datura stramonium</name>
    <name type="common">Jimsonweed</name>
    <name type="synonym">Common thornapple</name>
    <dbReference type="NCBI Taxonomy" id="4076"/>
    <lineage>
        <taxon>Eukaryota</taxon>
        <taxon>Viridiplantae</taxon>
        <taxon>Streptophyta</taxon>
        <taxon>Embryophyta</taxon>
        <taxon>Tracheophyta</taxon>
        <taxon>Spermatophyta</taxon>
        <taxon>Magnoliopsida</taxon>
        <taxon>eudicotyledons</taxon>
        <taxon>Gunneridae</taxon>
        <taxon>Pentapetalae</taxon>
        <taxon>asterids</taxon>
        <taxon>lamiids</taxon>
        <taxon>Solanales</taxon>
        <taxon>Solanaceae</taxon>
        <taxon>Solanoideae</taxon>
        <taxon>Datureae</taxon>
        <taxon>Datura</taxon>
    </lineage>
</organism>
<keyword evidence="3" id="KW-1185">Reference proteome</keyword>
<gene>
    <name evidence="2" type="ORF">HAX54_044287</name>
</gene>
<evidence type="ECO:0000256" key="1">
    <source>
        <dbReference type="SAM" id="Coils"/>
    </source>
</evidence>
<keyword evidence="1" id="KW-0175">Coiled coil</keyword>
<evidence type="ECO:0000313" key="2">
    <source>
        <dbReference type="EMBL" id="MCE2056223.1"/>
    </source>
</evidence>
<evidence type="ECO:0000313" key="3">
    <source>
        <dbReference type="Proteomes" id="UP000823775"/>
    </source>
</evidence>
<sequence>MVIGRSIRCQEGSLAQANDRLSELHVQFVHQIEEFKASIEKERKVIERADKAKEEVSRLLTQLKESVVEVAAAKAEVEFLKERIRIDLFMMKRDIEPTREAAMAADCLPLDPAEIASSPNDMTEGSDLGEAKVQLESTDAFTEEWLKSFRDKCMLVLAQSGLLGSP</sequence>
<protein>
    <submittedName>
        <fullName evidence="2">Uncharacterized protein</fullName>
    </submittedName>
</protein>
<feature type="coiled-coil region" evidence="1">
    <location>
        <begin position="32"/>
        <end position="83"/>
    </location>
</feature>
<proteinExistence type="predicted"/>
<name>A0ABS8W6W0_DATST</name>
<reference evidence="2 3" key="1">
    <citation type="journal article" date="2021" name="BMC Genomics">
        <title>Datura genome reveals duplications of psychoactive alkaloid biosynthetic genes and high mutation rate following tissue culture.</title>
        <authorList>
            <person name="Rajewski A."/>
            <person name="Carter-House D."/>
            <person name="Stajich J."/>
            <person name="Litt A."/>
        </authorList>
    </citation>
    <scope>NUCLEOTIDE SEQUENCE [LARGE SCALE GENOMIC DNA]</scope>
    <source>
        <strain evidence="2">AR-01</strain>
    </source>
</reference>
<dbReference type="Proteomes" id="UP000823775">
    <property type="component" value="Unassembled WGS sequence"/>
</dbReference>